<gene>
    <name evidence="1" type="primary">g10694</name>
    <name evidence="1" type="ORF">NpPPO83_00010694</name>
</gene>
<name>A0ACB5SHS0_9PEZI</name>
<organism evidence="1 2">
    <name type="scientific">Neofusicoccum parvum</name>
    <dbReference type="NCBI Taxonomy" id="310453"/>
    <lineage>
        <taxon>Eukaryota</taxon>
        <taxon>Fungi</taxon>
        <taxon>Dikarya</taxon>
        <taxon>Ascomycota</taxon>
        <taxon>Pezizomycotina</taxon>
        <taxon>Dothideomycetes</taxon>
        <taxon>Dothideomycetes incertae sedis</taxon>
        <taxon>Botryosphaeriales</taxon>
        <taxon>Botryosphaeriaceae</taxon>
        <taxon>Neofusicoccum</taxon>
    </lineage>
</organism>
<protein>
    <submittedName>
        <fullName evidence="1">Uncharacterized protein</fullName>
    </submittedName>
</protein>
<evidence type="ECO:0000313" key="2">
    <source>
        <dbReference type="Proteomes" id="UP001165186"/>
    </source>
</evidence>
<reference evidence="1" key="1">
    <citation type="submission" date="2024-09" db="EMBL/GenBank/DDBJ databases">
        <title>Draft Genome Sequences of Neofusicoccum parvum.</title>
        <authorList>
            <person name="Ashida A."/>
            <person name="Camagna M."/>
            <person name="Tanaka A."/>
            <person name="Takemoto D."/>
        </authorList>
    </citation>
    <scope>NUCLEOTIDE SEQUENCE</scope>
    <source>
        <strain evidence="1">PPO83</strain>
    </source>
</reference>
<sequence length="142" mass="14822">MLLLVAAVLLHLLPCITPALPVNPDSIDPSSEEASVLTCTDPDFAGTCTLHATPLGNNNCISLNGTATSIQPDNGLDCIFYSNGVCRTFLSPATESFALRYPGSSDLAKSGWTEQVLSYSCVGLNTTDYANVRVPAVGGPQS</sequence>
<dbReference type="EMBL" id="BSXG01000099">
    <property type="protein sequence ID" value="GME41721.1"/>
    <property type="molecule type" value="Genomic_DNA"/>
</dbReference>
<keyword evidence="2" id="KW-1185">Reference proteome</keyword>
<evidence type="ECO:0000313" key="1">
    <source>
        <dbReference type="EMBL" id="GME41721.1"/>
    </source>
</evidence>
<proteinExistence type="predicted"/>
<dbReference type="Proteomes" id="UP001165186">
    <property type="component" value="Unassembled WGS sequence"/>
</dbReference>
<comment type="caution">
    <text evidence="1">The sequence shown here is derived from an EMBL/GenBank/DDBJ whole genome shotgun (WGS) entry which is preliminary data.</text>
</comment>
<accession>A0ACB5SHS0</accession>